<sequence>MLDFIQQYLTGEQWEKLCNSCYRIRYQEDGYQEIPAAYRGDGGIEGFTKTGIVYQCYCPEKEYTDDELYKHMRDKMTADISKFISTDYEKVLKGLGVRDVHKWQLVVPEYKDRRILEHAEKKRQEVLKYRNAQKKQCSYIADDFVIDVKVATDFKVEISRIMRNDLGVKLDLTFLRGKDVNWSDCDSVKVNNVKRKIKAVMNDIEESDEDYISVVNTYMESYVIGLELMEKLRTSQIDVYEQIIALEQTYKRKVLIKTKMNTDSSINQKIFFGILDNFQATLEKELPYLTSLTSGSVEELKDDLVSSWLADCSMQFKSR</sequence>
<dbReference type="RefSeq" id="WP_055171067.1">
    <property type="nucleotide sequence ID" value="NZ_CZBX01000002.1"/>
</dbReference>
<dbReference type="Proteomes" id="UP000078383">
    <property type="component" value="Unassembled WGS sequence"/>
</dbReference>
<organism evidence="1 2">
    <name type="scientific">[Ruminococcus] torques</name>
    <dbReference type="NCBI Taxonomy" id="33039"/>
    <lineage>
        <taxon>Bacteria</taxon>
        <taxon>Bacillati</taxon>
        <taxon>Bacillota</taxon>
        <taxon>Clostridia</taxon>
        <taxon>Lachnospirales</taxon>
        <taxon>Lachnospiraceae</taxon>
        <taxon>Mediterraneibacter</taxon>
    </lineage>
</organism>
<protein>
    <submittedName>
        <fullName evidence="1">Uncharacterized protein</fullName>
    </submittedName>
</protein>
<dbReference type="OrthoDB" id="2962756at2"/>
<accession>A0A174Z5W0</accession>
<evidence type="ECO:0000313" key="1">
    <source>
        <dbReference type="EMBL" id="CUQ82795.1"/>
    </source>
</evidence>
<reference evidence="1 2" key="1">
    <citation type="submission" date="2015-09" db="EMBL/GenBank/DDBJ databases">
        <authorList>
            <consortium name="Pathogen Informatics"/>
        </authorList>
    </citation>
    <scope>NUCLEOTIDE SEQUENCE [LARGE SCALE GENOMIC DNA]</scope>
    <source>
        <strain evidence="1 2">2789STDY5834889</strain>
    </source>
</reference>
<name>A0A174Z5W0_9FIRM</name>
<evidence type="ECO:0000313" key="2">
    <source>
        <dbReference type="Proteomes" id="UP000078383"/>
    </source>
</evidence>
<gene>
    <name evidence="1" type="ORF">ERS852502_00591</name>
</gene>
<dbReference type="AlphaFoldDB" id="A0A174Z5W0"/>
<proteinExistence type="predicted"/>
<dbReference type="EMBL" id="CZBX01000002">
    <property type="protein sequence ID" value="CUQ82795.1"/>
    <property type="molecule type" value="Genomic_DNA"/>
</dbReference>